<organism evidence="1 2">
    <name type="scientific">Dallia pectoralis</name>
    <name type="common">Alaska blackfish</name>
    <dbReference type="NCBI Taxonomy" id="75939"/>
    <lineage>
        <taxon>Eukaryota</taxon>
        <taxon>Metazoa</taxon>
        <taxon>Chordata</taxon>
        <taxon>Craniata</taxon>
        <taxon>Vertebrata</taxon>
        <taxon>Euteleostomi</taxon>
        <taxon>Actinopterygii</taxon>
        <taxon>Neopterygii</taxon>
        <taxon>Teleostei</taxon>
        <taxon>Protacanthopterygii</taxon>
        <taxon>Esociformes</taxon>
        <taxon>Umbridae</taxon>
        <taxon>Dallia</taxon>
    </lineage>
</organism>
<gene>
    <name evidence="1" type="ORF">DPEC_G00345560</name>
</gene>
<reference evidence="1" key="1">
    <citation type="submission" date="2021-05" db="EMBL/GenBank/DDBJ databases">
        <authorList>
            <person name="Pan Q."/>
            <person name="Jouanno E."/>
            <person name="Zahm M."/>
            <person name="Klopp C."/>
            <person name="Cabau C."/>
            <person name="Louis A."/>
            <person name="Berthelot C."/>
            <person name="Parey E."/>
            <person name="Roest Crollius H."/>
            <person name="Montfort J."/>
            <person name="Robinson-Rechavi M."/>
            <person name="Bouchez O."/>
            <person name="Lampietro C."/>
            <person name="Lopez Roques C."/>
            <person name="Donnadieu C."/>
            <person name="Postlethwait J."/>
            <person name="Bobe J."/>
            <person name="Dillon D."/>
            <person name="Chandos A."/>
            <person name="von Hippel F."/>
            <person name="Guiguen Y."/>
        </authorList>
    </citation>
    <scope>NUCLEOTIDE SEQUENCE</scope>
    <source>
        <strain evidence="1">YG-Jan2019</strain>
    </source>
</reference>
<evidence type="ECO:0000313" key="1">
    <source>
        <dbReference type="EMBL" id="KAJ7985929.1"/>
    </source>
</evidence>
<comment type="caution">
    <text evidence="1">The sequence shown here is derived from an EMBL/GenBank/DDBJ whole genome shotgun (WGS) entry which is preliminary data.</text>
</comment>
<sequence>MNKTPQVTESSVGTNVIIADAVSLPPIHHRRTPDSHRTRPLTEGARGSFSKATSIALSREWDAGKGTKDNGMRKISSSSEHKSMFEAFV</sequence>
<dbReference type="EMBL" id="CM055762">
    <property type="protein sequence ID" value="KAJ7985929.1"/>
    <property type="molecule type" value="Genomic_DNA"/>
</dbReference>
<dbReference type="Proteomes" id="UP001157502">
    <property type="component" value="Chromosome 35"/>
</dbReference>
<name>A0ACC2F3N9_DALPE</name>
<evidence type="ECO:0000313" key="2">
    <source>
        <dbReference type="Proteomes" id="UP001157502"/>
    </source>
</evidence>
<keyword evidence="2" id="KW-1185">Reference proteome</keyword>
<proteinExistence type="predicted"/>
<protein>
    <submittedName>
        <fullName evidence="1">Uncharacterized protein</fullName>
    </submittedName>
</protein>
<accession>A0ACC2F3N9</accession>